<protein>
    <submittedName>
        <fullName evidence="2">Uncharacterized protein</fullName>
    </submittedName>
</protein>
<reference evidence="2" key="1">
    <citation type="submission" date="2022-07" db="EMBL/GenBank/DDBJ databases">
        <title>Genome analysis of Parmales, a sister group of diatoms, reveals the evolutionary specialization of diatoms from phago-mixotrophs to photoautotrophs.</title>
        <authorList>
            <person name="Ban H."/>
            <person name="Sato S."/>
            <person name="Yoshikawa S."/>
            <person name="Kazumasa Y."/>
            <person name="Nakamura Y."/>
            <person name="Ichinomiya M."/>
            <person name="Saitoh K."/>
            <person name="Sato N."/>
            <person name="Blanc-Mathieu R."/>
            <person name="Endo H."/>
            <person name="Kuwata A."/>
            <person name="Ogata H."/>
        </authorList>
    </citation>
    <scope>NUCLEOTIDE SEQUENCE</scope>
</reference>
<sequence>MAKKRAGKKVAAPNSPPSGQSQKENKRNNPKESSSPSSSALVTDQVSALTLAEQQFHSKITVSLPSNPSRGYCGFKKGPYVDRIIETLHMYNMCIILNALSDEEIASIMSNYDDLLDLNGVTAIGEKDASKRSGTRFYNCRCQQGPKCGFKGWRDGASKVRGVYEPSDDEPVWRQVIDRMNIPHIARVEMVTGHSGCRAQGWHVDALRGVTAIFAMTDVDLQKGPTEINFMEHFASLDLNRGKVKGGLGKGEVGSTFAAMPKGALVMFNANCVHRGTANLSKFDRPVCVLDCSADCGMVGM</sequence>
<dbReference type="OrthoDB" id="192336at2759"/>
<gene>
    <name evidence="2" type="ORF">TrRE_jg3658</name>
</gene>
<evidence type="ECO:0000256" key="1">
    <source>
        <dbReference type="SAM" id="MobiDB-lite"/>
    </source>
</evidence>
<proteinExistence type="predicted"/>
<dbReference type="EMBL" id="BRXZ01001006">
    <property type="protein sequence ID" value="GMH59795.1"/>
    <property type="molecule type" value="Genomic_DNA"/>
</dbReference>
<name>A0A9W7DZI6_9STRA</name>
<comment type="caution">
    <text evidence="2">The sequence shown here is derived from an EMBL/GenBank/DDBJ whole genome shotgun (WGS) entry which is preliminary data.</text>
</comment>
<organism evidence="2 3">
    <name type="scientific">Triparma retinervis</name>
    <dbReference type="NCBI Taxonomy" id="2557542"/>
    <lineage>
        <taxon>Eukaryota</taxon>
        <taxon>Sar</taxon>
        <taxon>Stramenopiles</taxon>
        <taxon>Ochrophyta</taxon>
        <taxon>Bolidophyceae</taxon>
        <taxon>Parmales</taxon>
        <taxon>Triparmaceae</taxon>
        <taxon>Triparma</taxon>
    </lineage>
</organism>
<keyword evidence="3" id="KW-1185">Reference proteome</keyword>
<feature type="region of interest" description="Disordered" evidence="1">
    <location>
        <begin position="1"/>
        <end position="42"/>
    </location>
</feature>
<dbReference type="Proteomes" id="UP001165082">
    <property type="component" value="Unassembled WGS sequence"/>
</dbReference>
<dbReference type="SUPFAM" id="SSF51197">
    <property type="entry name" value="Clavaminate synthase-like"/>
    <property type="match status" value="1"/>
</dbReference>
<evidence type="ECO:0000313" key="3">
    <source>
        <dbReference type="Proteomes" id="UP001165082"/>
    </source>
</evidence>
<accession>A0A9W7DZI6</accession>
<evidence type="ECO:0000313" key="2">
    <source>
        <dbReference type="EMBL" id="GMH59795.1"/>
    </source>
</evidence>
<dbReference type="Gene3D" id="2.60.120.620">
    <property type="entry name" value="q2cbj1_9rhob like domain"/>
    <property type="match status" value="1"/>
</dbReference>
<dbReference type="AlphaFoldDB" id="A0A9W7DZI6"/>